<dbReference type="Gene3D" id="1.10.10.410">
    <property type="match status" value="1"/>
</dbReference>
<dbReference type="NCBIfam" id="TIGR00133">
    <property type="entry name" value="gatB"/>
    <property type="match status" value="1"/>
</dbReference>
<dbReference type="GO" id="GO:0050567">
    <property type="term" value="F:glutaminyl-tRNA synthase (glutamine-hydrolyzing) activity"/>
    <property type="evidence" value="ECO:0007669"/>
    <property type="project" value="UniProtKB-UniRule"/>
</dbReference>
<dbReference type="Gene3D" id="1.10.150.380">
    <property type="entry name" value="GatB domain, N-terminal subdomain"/>
    <property type="match status" value="1"/>
</dbReference>
<dbReference type="NCBIfam" id="NF004012">
    <property type="entry name" value="PRK05477.1-2"/>
    <property type="match status" value="1"/>
</dbReference>
<evidence type="ECO:0000256" key="1">
    <source>
        <dbReference type="ARBA" id="ARBA00005306"/>
    </source>
</evidence>
<evidence type="ECO:0000256" key="3">
    <source>
        <dbReference type="ARBA" id="ARBA00022598"/>
    </source>
</evidence>
<dbReference type="GO" id="GO:0070681">
    <property type="term" value="P:glutaminyl-tRNAGln biosynthesis via transamidation"/>
    <property type="evidence" value="ECO:0007669"/>
    <property type="project" value="TreeGrafter"/>
</dbReference>
<dbReference type="SUPFAM" id="SSF55931">
    <property type="entry name" value="Glutamine synthetase/guanido kinase"/>
    <property type="match status" value="1"/>
</dbReference>
<dbReference type="InterPro" id="IPR006075">
    <property type="entry name" value="Asn/Gln-tRNA_Trfase_suB/E_cat"/>
</dbReference>
<dbReference type="STRING" id="869210.Marky_2211"/>
<dbReference type="OrthoDB" id="9804078at2"/>
<dbReference type="GO" id="GO:0050566">
    <property type="term" value="F:asparaginyl-tRNA synthase (glutamine-hydrolyzing) activity"/>
    <property type="evidence" value="ECO:0007669"/>
    <property type="project" value="RHEA"/>
</dbReference>
<dbReference type="HAMAP" id="MF_00121">
    <property type="entry name" value="GatB"/>
    <property type="match status" value="1"/>
</dbReference>
<dbReference type="GO" id="GO:0005524">
    <property type="term" value="F:ATP binding"/>
    <property type="evidence" value="ECO:0007669"/>
    <property type="project" value="UniProtKB-KW"/>
</dbReference>
<comment type="subunit">
    <text evidence="2 10">Heterotrimer of A, B and C subunits.</text>
</comment>
<keyword evidence="13" id="KW-1185">Reference proteome</keyword>
<dbReference type="FunFam" id="1.10.10.410:FF:000001">
    <property type="entry name" value="Aspartyl/glutamyl-tRNA(Asn/Gln) amidotransferase subunit B"/>
    <property type="match status" value="1"/>
</dbReference>
<evidence type="ECO:0000256" key="7">
    <source>
        <dbReference type="ARBA" id="ARBA00024799"/>
    </source>
</evidence>
<keyword evidence="3 10" id="KW-0436">Ligase</keyword>
<evidence type="ECO:0000256" key="8">
    <source>
        <dbReference type="ARBA" id="ARBA00047380"/>
    </source>
</evidence>
<dbReference type="RefSeq" id="WP_013704975.1">
    <property type="nucleotide sequence ID" value="NC_015387.1"/>
</dbReference>
<dbReference type="PROSITE" id="PS01234">
    <property type="entry name" value="GATB"/>
    <property type="match status" value="1"/>
</dbReference>
<keyword evidence="6 10" id="KW-0648">Protein biosynthesis</keyword>
<dbReference type="EMBL" id="CP002630">
    <property type="protein sequence ID" value="AEB12931.1"/>
    <property type="molecule type" value="Genomic_DNA"/>
</dbReference>
<evidence type="ECO:0000259" key="11">
    <source>
        <dbReference type="SMART" id="SM00845"/>
    </source>
</evidence>
<organism evidence="12 13">
    <name type="scientific">Marinithermus hydrothermalis (strain DSM 14884 / JCM 11576 / T1)</name>
    <dbReference type="NCBI Taxonomy" id="869210"/>
    <lineage>
        <taxon>Bacteria</taxon>
        <taxon>Thermotogati</taxon>
        <taxon>Deinococcota</taxon>
        <taxon>Deinococci</taxon>
        <taxon>Thermales</taxon>
        <taxon>Thermaceae</taxon>
        <taxon>Marinithermus</taxon>
    </lineage>
</organism>
<dbReference type="Proteomes" id="UP000007030">
    <property type="component" value="Chromosome"/>
</dbReference>
<dbReference type="EC" id="6.3.5.-" evidence="10"/>
<dbReference type="SMART" id="SM00845">
    <property type="entry name" value="GatB_Yqey"/>
    <property type="match status" value="1"/>
</dbReference>
<gene>
    <name evidence="10" type="primary">gatB</name>
    <name evidence="12" type="ordered locus">Marky_2211</name>
</gene>
<feature type="domain" description="Asn/Gln amidotransferase" evidence="11">
    <location>
        <begin position="321"/>
        <end position="467"/>
    </location>
</feature>
<evidence type="ECO:0000313" key="13">
    <source>
        <dbReference type="Proteomes" id="UP000007030"/>
    </source>
</evidence>
<dbReference type="Pfam" id="PF02637">
    <property type="entry name" value="GatB_Yqey"/>
    <property type="match status" value="1"/>
</dbReference>
<accession>F2NR82</accession>
<keyword evidence="5 10" id="KW-0067">ATP-binding</keyword>
<evidence type="ECO:0000256" key="4">
    <source>
        <dbReference type="ARBA" id="ARBA00022741"/>
    </source>
</evidence>
<proteinExistence type="inferred from homology"/>
<dbReference type="InterPro" id="IPR018027">
    <property type="entry name" value="Asn/Gln_amidotransferase"/>
</dbReference>
<dbReference type="PANTHER" id="PTHR11659">
    <property type="entry name" value="GLUTAMYL-TRNA GLN AMIDOTRANSFERASE SUBUNIT B MITOCHONDRIAL AND PROKARYOTIC PET112-RELATED"/>
    <property type="match status" value="1"/>
</dbReference>
<sequence length="471" mass="52626">MYEPVIGLEVHLHLKTRSKMFCSCAAEYFGDAPNTHTCPICLGLPGVLPTINRQAVEYGIMFALALNCRVAEWTQFHRKNYYYPDLPKNYQISQYDRPLGTNGWIEVGGERVRIKRVHLEEDAGKSTHPAGADYSLIDLNRTGAPLIEMVTEPDLTSPEQARRFLNHIRSIAQTLGISDANPEEGKMRADVNVSVRPKGQELGTKVEIKNLNSFRSVQRALEYEIKRQTRILKGGGAVKPATLGWDEAAGRTYLMRTKEAEADYRYFPEPDLPPLRITREWLEQVRARMPELPARKMARYIQAGVRPYDAEILAYSPSLSAFFDRALETGVEAQKLANWLNADVAGYLNERGLEIHQTGLTPEHLARLVRLVEAGTITGRVAKQLLPEVMEGADPERLVEERGLKAVTDETALRTLVEEVIAANPQAVASIRSGKLQAINALLGQVMRKTRGTAPPEVVRRLLAQALEVDA</sequence>
<dbReference type="InterPro" id="IPR042114">
    <property type="entry name" value="GatB_C_1"/>
</dbReference>
<reference evidence="12 13" key="1">
    <citation type="journal article" date="2012" name="Stand. Genomic Sci.">
        <title>Complete genome sequence of the aerobic, heterotroph Marinithermus hydrothermalis type strain (T1(T)) from a deep-sea hydrothermal vent chimney.</title>
        <authorList>
            <person name="Copeland A."/>
            <person name="Gu W."/>
            <person name="Yasawong M."/>
            <person name="Lapidus A."/>
            <person name="Lucas S."/>
            <person name="Deshpande S."/>
            <person name="Pagani I."/>
            <person name="Tapia R."/>
            <person name="Cheng J.F."/>
            <person name="Goodwin L.A."/>
            <person name="Pitluck S."/>
            <person name="Liolios K."/>
            <person name="Ivanova N."/>
            <person name="Mavromatis K."/>
            <person name="Mikhailova N."/>
            <person name="Pati A."/>
            <person name="Chen A."/>
            <person name="Palaniappan K."/>
            <person name="Land M."/>
            <person name="Pan C."/>
            <person name="Brambilla E.M."/>
            <person name="Rohde M."/>
            <person name="Tindall B.J."/>
            <person name="Sikorski J."/>
            <person name="Goker M."/>
            <person name="Detter J.C."/>
            <person name="Bristow J."/>
            <person name="Eisen J.A."/>
            <person name="Markowitz V."/>
            <person name="Hugenholtz P."/>
            <person name="Kyrpides N.C."/>
            <person name="Klenk H.P."/>
            <person name="Woyke T."/>
        </authorList>
    </citation>
    <scope>NUCLEOTIDE SEQUENCE [LARGE SCALE GENOMIC DNA]</scope>
    <source>
        <strain evidence="13">DSM 14884 / JCM 11576 / T1</strain>
    </source>
</reference>
<dbReference type="SUPFAM" id="SSF89095">
    <property type="entry name" value="GatB/YqeY motif"/>
    <property type="match status" value="1"/>
</dbReference>
<dbReference type="KEGG" id="mhd:Marky_2211"/>
<comment type="catalytic activity">
    <reaction evidence="8 10">
        <text>L-aspartyl-tRNA(Asn) + L-glutamine + ATP + H2O = L-asparaginyl-tRNA(Asn) + L-glutamate + ADP + phosphate + 2 H(+)</text>
        <dbReference type="Rhea" id="RHEA:14513"/>
        <dbReference type="Rhea" id="RHEA-COMP:9674"/>
        <dbReference type="Rhea" id="RHEA-COMP:9677"/>
        <dbReference type="ChEBI" id="CHEBI:15377"/>
        <dbReference type="ChEBI" id="CHEBI:15378"/>
        <dbReference type="ChEBI" id="CHEBI:29985"/>
        <dbReference type="ChEBI" id="CHEBI:30616"/>
        <dbReference type="ChEBI" id="CHEBI:43474"/>
        <dbReference type="ChEBI" id="CHEBI:58359"/>
        <dbReference type="ChEBI" id="CHEBI:78515"/>
        <dbReference type="ChEBI" id="CHEBI:78516"/>
        <dbReference type="ChEBI" id="CHEBI:456216"/>
    </reaction>
</comment>
<protein>
    <recommendedName>
        <fullName evidence="10">Aspartyl/glutamyl-tRNA(Asn/Gln) amidotransferase subunit B</fullName>
        <shortName evidence="10">Asp/Glu-ADT subunit B</shortName>
        <ecNumber evidence="10">6.3.5.-</ecNumber>
    </recommendedName>
</protein>
<dbReference type="AlphaFoldDB" id="F2NR82"/>
<dbReference type="InterPro" id="IPR017958">
    <property type="entry name" value="Gln-tRNA_amidoTrfase_suB_CS"/>
</dbReference>
<dbReference type="InterPro" id="IPR004413">
    <property type="entry name" value="GatB"/>
</dbReference>
<evidence type="ECO:0000256" key="9">
    <source>
        <dbReference type="ARBA" id="ARBA00047913"/>
    </source>
</evidence>
<dbReference type="InterPro" id="IPR023168">
    <property type="entry name" value="GatB_Yqey_C_2"/>
</dbReference>
<comment type="function">
    <text evidence="7 10">Allows the formation of correctly charged Asn-tRNA(Asn) or Gln-tRNA(Gln) through the transamidation of misacylated Asp-tRNA(Asn) or Glu-tRNA(Gln) in organisms which lack either or both of asparaginyl-tRNA or glutaminyl-tRNA synthetases. The reaction takes place in the presence of glutamine and ATP through an activated phospho-Asp-tRNA(Asn) or phospho-Glu-tRNA(Gln).</text>
</comment>
<dbReference type="PANTHER" id="PTHR11659:SF0">
    <property type="entry name" value="GLUTAMYL-TRNA(GLN) AMIDOTRANSFERASE SUBUNIT B, MITOCHONDRIAL"/>
    <property type="match status" value="1"/>
</dbReference>
<evidence type="ECO:0000256" key="10">
    <source>
        <dbReference type="HAMAP-Rule" id="MF_00121"/>
    </source>
</evidence>
<evidence type="ECO:0000256" key="5">
    <source>
        <dbReference type="ARBA" id="ARBA00022840"/>
    </source>
</evidence>
<dbReference type="InterPro" id="IPR014746">
    <property type="entry name" value="Gln_synth/guanido_kin_cat_dom"/>
</dbReference>
<dbReference type="GO" id="GO:0006412">
    <property type="term" value="P:translation"/>
    <property type="evidence" value="ECO:0007669"/>
    <property type="project" value="UniProtKB-UniRule"/>
</dbReference>
<dbReference type="InterPro" id="IPR003789">
    <property type="entry name" value="Asn/Gln_tRNA_amidoTrase-B-like"/>
</dbReference>
<dbReference type="HOGENOM" id="CLU_019240_0_0_0"/>
<comment type="similarity">
    <text evidence="1 10">Belongs to the GatB/GatE family. GatB subfamily.</text>
</comment>
<evidence type="ECO:0000313" key="12">
    <source>
        <dbReference type="EMBL" id="AEB12931.1"/>
    </source>
</evidence>
<dbReference type="InterPro" id="IPR017959">
    <property type="entry name" value="Asn/Gln-tRNA_amidoTrfase_suB/E"/>
</dbReference>
<dbReference type="eggNOG" id="COG0064">
    <property type="taxonomic scope" value="Bacteria"/>
</dbReference>
<evidence type="ECO:0000256" key="6">
    <source>
        <dbReference type="ARBA" id="ARBA00022917"/>
    </source>
</evidence>
<dbReference type="NCBIfam" id="NF004014">
    <property type="entry name" value="PRK05477.1-4"/>
    <property type="match status" value="1"/>
</dbReference>
<name>F2NR82_MARHT</name>
<dbReference type="Pfam" id="PF02934">
    <property type="entry name" value="GatB_N"/>
    <property type="match status" value="1"/>
</dbReference>
<keyword evidence="4 10" id="KW-0547">Nucleotide-binding</keyword>
<comment type="catalytic activity">
    <reaction evidence="9 10">
        <text>L-glutamyl-tRNA(Gln) + L-glutamine + ATP + H2O = L-glutaminyl-tRNA(Gln) + L-glutamate + ADP + phosphate + H(+)</text>
        <dbReference type="Rhea" id="RHEA:17521"/>
        <dbReference type="Rhea" id="RHEA-COMP:9681"/>
        <dbReference type="Rhea" id="RHEA-COMP:9684"/>
        <dbReference type="ChEBI" id="CHEBI:15377"/>
        <dbReference type="ChEBI" id="CHEBI:15378"/>
        <dbReference type="ChEBI" id="CHEBI:29985"/>
        <dbReference type="ChEBI" id="CHEBI:30616"/>
        <dbReference type="ChEBI" id="CHEBI:43474"/>
        <dbReference type="ChEBI" id="CHEBI:58359"/>
        <dbReference type="ChEBI" id="CHEBI:78520"/>
        <dbReference type="ChEBI" id="CHEBI:78521"/>
        <dbReference type="ChEBI" id="CHEBI:456216"/>
    </reaction>
</comment>
<evidence type="ECO:0000256" key="2">
    <source>
        <dbReference type="ARBA" id="ARBA00011123"/>
    </source>
</evidence>